<proteinExistence type="predicted"/>
<dbReference type="Proteomes" id="UP000593571">
    <property type="component" value="Unassembled WGS sequence"/>
</dbReference>
<evidence type="ECO:0000313" key="2">
    <source>
        <dbReference type="Proteomes" id="UP000593571"/>
    </source>
</evidence>
<comment type="caution">
    <text evidence="1">The sequence shown here is derived from an EMBL/GenBank/DDBJ whole genome shotgun (WGS) entry which is preliminary data.</text>
</comment>
<evidence type="ECO:0000313" key="1">
    <source>
        <dbReference type="EMBL" id="KAF6447574.1"/>
    </source>
</evidence>
<accession>A0A7J8FIK3</accession>
<keyword evidence="2" id="KW-1185">Reference proteome</keyword>
<protein>
    <submittedName>
        <fullName evidence="1">Uncharacterized protein</fullName>
    </submittedName>
</protein>
<dbReference type="EMBL" id="JACASE010000007">
    <property type="protein sequence ID" value="KAF6447574.1"/>
    <property type="molecule type" value="Genomic_DNA"/>
</dbReference>
<sequence>MSSIVSSPPVAWAVPSPHVEWEHRLAASHIRCGHKLGYSRRGSEDNASLSIVDTGGWNNCPVLVCPSIHGSHAWSQGLHGSEDGQSPECPGAPLLVIVGILREGCCGVHGSRGTSSRPKVTESPSESGMWVGRVGRVSGRCRWIWGRRVARQSMGPA</sequence>
<gene>
    <name evidence="1" type="ORF">HJG63_011999</name>
</gene>
<organism evidence="1 2">
    <name type="scientific">Rousettus aegyptiacus</name>
    <name type="common">Egyptian fruit bat</name>
    <name type="synonym">Pteropus aegyptiacus</name>
    <dbReference type="NCBI Taxonomy" id="9407"/>
    <lineage>
        <taxon>Eukaryota</taxon>
        <taxon>Metazoa</taxon>
        <taxon>Chordata</taxon>
        <taxon>Craniata</taxon>
        <taxon>Vertebrata</taxon>
        <taxon>Euteleostomi</taxon>
        <taxon>Mammalia</taxon>
        <taxon>Eutheria</taxon>
        <taxon>Laurasiatheria</taxon>
        <taxon>Chiroptera</taxon>
        <taxon>Yinpterochiroptera</taxon>
        <taxon>Pteropodoidea</taxon>
        <taxon>Pteropodidae</taxon>
        <taxon>Rousettinae</taxon>
        <taxon>Rousettus</taxon>
    </lineage>
</organism>
<dbReference type="AlphaFoldDB" id="A0A7J8FIK3"/>
<reference evidence="1 2" key="1">
    <citation type="journal article" date="2020" name="Nature">
        <title>Six reference-quality genomes reveal evolution of bat adaptations.</title>
        <authorList>
            <person name="Jebb D."/>
            <person name="Huang Z."/>
            <person name="Pippel M."/>
            <person name="Hughes G.M."/>
            <person name="Lavrichenko K."/>
            <person name="Devanna P."/>
            <person name="Winkler S."/>
            <person name="Jermiin L.S."/>
            <person name="Skirmuntt E.C."/>
            <person name="Katzourakis A."/>
            <person name="Burkitt-Gray L."/>
            <person name="Ray D.A."/>
            <person name="Sullivan K.A.M."/>
            <person name="Roscito J.G."/>
            <person name="Kirilenko B.M."/>
            <person name="Davalos L.M."/>
            <person name="Corthals A.P."/>
            <person name="Power M.L."/>
            <person name="Jones G."/>
            <person name="Ransome R.D."/>
            <person name="Dechmann D.K.N."/>
            <person name="Locatelli A.G."/>
            <person name="Puechmaille S.J."/>
            <person name="Fedrigo O."/>
            <person name="Jarvis E.D."/>
            <person name="Hiller M."/>
            <person name="Vernes S.C."/>
            <person name="Myers E.W."/>
            <person name="Teeling E.C."/>
        </authorList>
    </citation>
    <scope>NUCLEOTIDE SEQUENCE [LARGE SCALE GENOMIC DNA]</scope>
    <source>
        <strain evidence="1">MRouAeg1</strain>
        <tissue evidence="1">Muscle</tissue>
    </source>
</reference>
<name>A0A7J8FIK3_ROUAE</name>